<dbReference type="Proteomes" id="UP001597151">
    <property type="component" value="Unassembled WGS sequence"/>
</dbReference>
<protein>
    <submittedName>
        <fullName evidence="1">Uncharacterized protein</fullName>
    </submittedName>
</protein>
<reference evidence="2" key="1">
    <citation type="journal article" date="2019" name="Int. J. Syst. Evol. Microbiol.">
        <title>The Global Catalogue of Microorganisms (GCM) 10K type strain sequencing project: providing services to taxonomists for standard genome sequencing and annotation.</title>
        <authorList>
            <consortium name="The Broad Institute Genomics Platform"/>
            <consortium name="The Broad Institute Genome Sequencing Center for Infectious Disease"/>
            <person name="Wu L."/>
            <person name="Ma J."/>
        </authorList>
    </citation>
    <scope>NUCLEOTIDE SEQUENCE [LARGE SCALE GENOMIC DNA]</scope>
    <source>
        <strain evidence="2">CCUG 55328</strain>
    </source>
</reference>
<evidence type="ECO:0000313" key="2">
    <source>
        <dbReference type="Proteomes" id="UP001597151"/>
    </source>
</evidence>
<organism evidence="1 2">
    <name type="scientific">Seohaeicola saemankumensis</name>
    <dbReference type="NCBI Taxonomy" id="481181"/>
    <lineage>
        <taxon>Bacteria</taxon>
        <taxon>Pseudomonadati</taxon>
        <taxon>Pseudomonadota</taxon>
        <taxon>Alphaproteobacteria</taxon>
        <taxon>Rhodobacterales</taxon>
        <taxon>Roseobacteraceae</taxon>
        <taxon>Seohaeicola</taxon>
    </lineage>
</organism>
<evidence type="ECO:0000313" key="1">
    <source>
        <dbReference type="EMBL" id="MFD1194014.1"/>
    </source>
</evidence>
<gene>
    <name evidence="1" type="ORF">ACFQ3C_04970</name>
</gene>
<sequence>MQIKIFPDAVVLLAGRGCLRRGYLRQEETDGAVTGEGRGGWGGGADAMGCRAAWFVLRLSPSGARANA</sequence>
<comment type="caution">
    <text evidence="1">The sequence shown here is derived from an EMBL/GenBank/DDBJ whole genome shotgun (WGS) entry which is preliminary data.</text>
</comment>
<name>A0ABW3TA56_9RHOB</name>
<keyword evidence="2" id="KW-1185">Reference proteome</keyword>
<proteinExistence type="predicted"/>
<dbReference type="EMBL" id="JBHTKR010000002">
    <property type="protein sequence ID" value="MFD1194014.1"/>
    <property type="molecule type" value="Genomic_DNA"/>
</dbReference>
<dbReference type="RefSeq" id="WP_380789368.1">
    <property type="nucleotide sequence ID" value="NZ_JBHTKR010000002.1"/>
</dbReference>
<accession>A0ABW3TA56</accession>